<keyword evidence="3 5" id="KW-0067">ATP-binding</keyword>
<dbReference type="EMBL" id="QRZI01000005">
    <property type="protein sequence ID" value="RGV64180.1"/>
    <property type="molecule type" value="Genomic_DNA"/>
</dbReference>
<dbReference type="GO" id="GO:0005524">
    <property type="term" value="F:ATP binding"/>
    <property type="evidence" value="ECO:0007669"/>
    <property type="project" value="UniProtKB-KW"/>
</dbReference>
<evidence type="ECO:0000313" key="5">
    <source>
        <dbReference type="EMBL" id="RGV64180.1"/>
    </source>
</evidence>
<organism evidence="5 7">
    <name type="scientific">Blautia obeum</name>
    <dbReference type="NCBI Taxonomy" id="40520"/>
    <lineage>
        <taxon>Bacteria</taxon>
        <taxon>Bacillati</taxon>
        <taxon>Bacillota</taxon>
        <taxon>Clostridia</taxon>
        <taxon>Lachnospirales</taxon>
        <taxon>Lachnospiraceae</taxon>
        <taxon>Blautia</taxon>
    </lineage>
</organism>
<dbReference type="GO" id="GO:0005886">
    <property type="term" value="C:plasma membrane"/>
    <property type="evidence" value="ECO:0007669"/>
    <property type="project" value="TreeGrafter"/>
</dbReference>
<dbReference type="Gene3D" id="3.40.50.300">
    <property type="entry name" value="P-loop containing nucleotide triphosphate hydrolases"/>
    <property type="match status" value="1"/>
</dbReference>
<dbReference type="InterPro" id="IPR003439">
    <property type="entry name" value="ABC_transporter-like_ATP-bd"/>
</dbReference>
<dbReference type="Pfam" id="PF00005">
    <property type="entry name" value="ABC_tran"/>
    <property type="match status" value="1"/>
</dbReference>
<evidence type="ECO:0000259" key="4">
    <source>
        <dbReference type="PROSITE" id="PS50893"/>
    </source>
</evidence>
<accession>A0A395X8L8</accession>
<dbReference type="EMBL" id="CABHNB010000030">
    <property type="protein sequence ID" value="VUX10339.1"/>
    <property type="molecule type" value="Genomic_DNA"/>
</dbReference>
<dbReference type="SUPFAM" id="SSF52540">
    <property type="entry name" value="P-loop containing nucleoside triphosphate hydrolases"/>
    <property type="match status" value="1"/>
</dbReference>
<protein>
    <submittedName>
        <fullName evidence="5">ABC transporter ATP-binding protein</fullName>
    </submittedName>
    <submittedName>
        <fullName evidence="6">Macrolide export ATP-binding/permease protein MacB</fullName>
        <ecNumber evidence="6">3.6.3.-</ecNumber>
    </submittedName>
</protein>
<feature type="domain" description="ABC transporter" evidence="4">
    <location>
        <begin position="6"/>
        <end position="236"/>
    </location>
</feature>
<keyword evidence="2" id="KW-0547">Nucleotide-binding</keyword>
<dbReference type="CDD" id="cd03255">
    <property type="entry name" value="ABC_MJ0796_LolCDE_FtsE"/>
    <property type="match status" value="1"/>
</dbReference>
<dbReference type="SMART" id="SM00382">
    <property type="entry name" value="AAA"/>
    <property type="match status" value="1"/>
</dbReference>
<keyword evidence="1" id="KW-0813">Transport</keyword>
<dbReference type="EC" id="3.6.3.-" evidence="6"/>
<dbReference type="InterPro" id="IPR003593">
    <property type="entry name" value="AAA+_ATPase"/>
</dbReference>
<keyword evidence="8" id="KW-1185">Reference proteome</keyword>
<dbReference type="GO" id="GO:0098796">
    <property type="term" value="C:membrane protein complex"/>
    <property type="evidence" value="ECO:0007669"/>
    <property type="project" value="UniProtKB-ARBA"/>
</dbReference>
<dbReference type="PROSITE" id="PS50893">
    <property type="entry name" value="ABC_TRANSPORTER_2"/>
    <property type="match status" value="1"/>
</dbReference>
<dbReference type="RefSeq" id="WP_022389048.1">
    <property type="nucleotide sequence ID" value="NZ_CABHNB010000030.1"/>
</dbReference>
<dbReference type="PROSITE" id="PS00211">
    <property type="entry name" value="ABC_TRANSPORTER_1"/>
    <property type="match status" value="1"/>
</dbReference>
<dbReference type="PANTHER" id="PTHR24220:SF86">
    <property type="entry name" value="ABC TRANSPORTER ABCH.1"/>
    <property type="match status" value="1"/>
</dbReference>
<dbReference type="AlphaFoldDB" id="A0A395X8L8"/>
<gene>
    <name evidence="6" type="primary">macB_6</name>
    <name evidence="5" type="ORF">DWW07_08165</name>
    <name evidence="6" type="ORF">ROSSTS7063_01970</name>
</gene>
<dbReference type="Proteomes" id="UP000265828">
    <property type="component" value="Unassembled WGS sequence"/>
</dbReference>
<reference evidence="6 8" key="2">
    <citation type="submission" date="2019-07" db="EMBL/GenBank/DDBJ databases">
        <authorList>
            <person name="Hibberd C M."/>
            <person name="Gehrig L. J."/>
            <person name="Chang H.-W."/>
            <person name="Venkatesh S."/>
        </authorList>
    </citation>
    <scope>NUCLEOTIDE SEQUENCE [LARGE SCALE GENOMIC DNA]</scope>
    <source>
        <strain evidence="6">Ruminococcus_obeum_SSTS_Bg7063</strain>
    </source>
</reference>
<proteinExistence type="predicted"/>
<keyword evidence="6" id="KW-0378">Hydrolase</keyword>
<dbReference type="GO" id="GO:0022857">
    <property type="term" value="F:transmembrane transporter activity"/>
    <property type="evidence" value="ECO:0007669"/>
    <property type="project" value="TreeGrafter"/>
</dbReference>
<dbReference type="FunFam" id="3.40.50.300:FF:000032">
    <property type="entry name" value="Export ABC transporter ATP-binding protein"/>
    <property type="match status" value="1"/>
</dbReference>
<evidence type="ECO:0000256" key="1">
    <source>
        <dbReference type="ARBA" id="ARBA00022448"/>
    </source>
</evidence>
<reference evidence="5 7" key="1">
    <citation type="submission" date="2018-08" db="EMBL/GenBank/DDBJ databases">
        <title>A genome reference for cultivated species of the human gut microbiota.</title>
        <authorList>
            <person name="Zou Y."/>
            <person name="Xue W."/>
            <person name="Luo G."/>
        </authorList>
    </citation>
    <scope>NUCLEOTIDE SEQUENCE [LARGE SCALE GENOMIC DNA]</scope>
    <source>
        <strain evidence="5 7">AF14-23</strain>
    </source>
</reference>
<name>A0A395X8L8_9FIRM</name>
<evidence type="ECO:0000256" key="3">
    <source>
        <dbReference type="ARBA" id="ARBA00022840"/>
    </source>
</evidence>
<dbReference type="InterPro" id="IPR027417">
    <property type="entry name" value="P-loop_NTPase"/>
</dbReference>
<evidence type="ECO:0000313" key="8">
    <source>
        <dbReference type="Proteomes" id="UP000409147"/>
    </source>
</evidence>
<dbReference type="GO" id="GO:0016887">
    <property type="term" value="F:ATP hydrolysis activity"/>
    <property type="evidence" value="ECO:0007669"/>
    <property type="project" value="InterPro"/>
</dbReference>
<dbReference type="Proteomes" id="UP000409147">
    <property type="component" value="Unassembled WGS sequence"/>
</dbReference>
<evidence type="ECO:0000313" key="7">
    <source>
        <dbReference type="Proteomes" id="UP000265828"/>
    </source>
</evidence>
<evidence type="ECO:0000256" key="2">
    <source>
        <dbReference type="ARBA" id="ARBA00022741"/>
    </source>
</evidence>
<dbReference type="InterPro" id="IPR015854">
    <property type="entry name" value="ABC_transpr_LolD-like"/>
</dbReference>
<dbReference type="InterPro" id="IPR017871">
    <property type="entry name" value="ABC_transporter-like_CS"/>
</dbReference>
<sequence length="236" mass="26055">MNDTLIKVEDLCKIYNPGENEVRALDHVSLEIKKGELVAIIGQSGSGKSTFMNMLGCLDVPTSGKYYLNGTDVSEMTDNELSEVRNHEIGFIFQGFNLIANLNAIENVELPLIYRGIDRKTRHELAIESLKMVGLEKRMDHKPSEMSGGQQQRVAIARAIAAQPPVILADEPTGNLDSASSKEILAILKKMHKTGRTVILITHDNGIAAQARRVVRIMDGKIESDTINPDFDQEEA</sequence>
<dbReference type="PANTHER" id="PTHR24220">
    <property type="entry name" value="IMPORT ATP-BINDING PROTEIN"/>
    <property type="match status" value="1"/>
</dbReference>
<dbReference type="InterPro" id="IPR017911">
    <property type="entry name" value="MacB-like_ATP-bd"/>
</dbReference>
<evidence type="ECO:0000313" key="6">
    <source>
        <dbReference type="EMBL" id="VUX10339.1"/>
    </source>
</evidence>